<reference evidence="1 2" key="1">
    <citation type="submission" date="2023-01" db="EMBL/GenBank/DDBJ databases">
        <title>Analysis of 21 Apiospora genomes using comparative genomics revels a genus with tremendous synthesis potential of carbohydrate active enzymes and secondary metabolites.</title>
        <authorList>
            <person name="Sorensen T."/>
        </authorList>
    </citation>
    <scope>NUCLEOTIDE SEQUENCE [LARGE SCALE GENOMIC DNA]</scope>
    <source>
        <strain evidence="1 2">CBS 20057</strain>
    </source>
</reference>
<name>A0ABR1RCT7_9PEZI</name>
<comment type="caution">
    <text evidence="1">The sequence shown here is derived from an EMBL/GenBank/DDBJ whole genome shotgun (WGS) entry which is preliminary data.</text>
</comment>
<sequence>MPRSYKITVINKTGGPQDYAFFNAAPVVSGGMSGPVWSNVIKAADRTPNGGQASFEVATTYYAICGSFEGSPEQGNQVTISKSVPVQLGSSNGGAITLGSSVSLAVYDQSACDLDPPVTPGQGKLGSFQIDTACKPQNQFTLQDAKDSELTPHSYPKPIILDPVASTDPTTTDNLLIGIATSGSSDITKAMASFAPYPNAKYQIMPQAIYHVGVGTRFKVGDIVKAEMLGNTMAVDFNMRGTNNVTLVHAEDMTFYFQ</sequence>
<protein>
    <submittedName>
        <fullName evidence="1">Uncharacterized protein</fullName>
    </submittedName>
</protein>
<evidence type="ECO:0000313" key="2">
    <source>
        <dbReference type="Proteomes" id="UP001396898"/>
    </source>
</evidence>
<dbReference type="EMBL" id="JAQQWI010000016">
    <property type="protein sequence ID" value="KAK8008012.1"/>
    <property type="molecule type" value="Genomic_DNA"/>
</dbReference>
<evidence type="ECO:0000313" key="1">
    <source>
        <dbReference type="EMBL" id="KAK8008012.1"/>
    </source>
</evidence>
<organism evidence="1 2">
    <name type="scientific">Apiospora marii</name>
    <dbReference type="NCBI Taxonomy" id="335849"/>
    <lineage>
        <taxon>Eukaryota</taxon>
        <taxon>Fungi</taxon>
        <taxon>Dikarya</taxon>
        <taxon>Ascomycota</taxon>
        <taxon>Pezizomycotina</taxon>
        <taxon>Sordariomycetes</taxon>
        <taxon>Xylariomycetidae</taxon>
        <taxon>Amphisphaeriales</taxon>
        <taxon>Apiosporaceae</taxon>
        <taxon>Apiospora</taxon>
    </lineage>
</organism>
<proteinExistence type="predicted"/>
<accession>A0ABR1RCT7</accession>
<keyword evidence="2" id="KW-1185">Reference proteome</keyword>
<dbReference type="Proteomes" id="UP001396898">
    <property type="component" value="Unassembled WGS sequence"/>
</dbReference>
<gene>
    <name evidence="1" type="ORF">PG991_010563</name>
</gene>